<comment type="caution">
    <text evidence="7">The sequence shown here is derived from an EMBL/GenBank/DDBJ whole genome shotgun (WGS) entry which is preliminary data.</text>
</comment>
<comment type="subcellular location">
    <subcellularLocation>
        <location evidence="1">Cell membrane</location>
        <topology evidence="1">Multi-pass membrane protein</topology>
    </subcellularLocation>
</comment>
<feature type="transmembrane region" description="Helical" evidence="6">
    <location>
        <begin position="257"/>
        <end position="273"/>
    </location>
</feature>
<feature type="transmembrane region" description="Helical" evidence="6">
    <location>
        <begin position="105"/>
        <end position="128"/>
    </location>
</feature>
<dbReference type="EMBL" id="NHRY01000204">
    <property type="protein sequence ID" value="PPQ30821.1"/>
    <property type="molecule type" value="Genomic_DNA"/>
</dbReference>
<dbReference type="GO" id="GO:0005886">
    <property type="term" value="C:plasma membrane"/>
    <property type="evidence" value="ECO:0007669"/>
    <property type="project" value="UniProtKB-SubCell"/>
</dbReference>
<evidence type="ECO:0000256" key="4">
    <source>
        <dbReference type="ARBA" id="ARBA00022989"/>
    </source>
</evidence>
<dbReference type="GO" id="GO:0022857">
    <property type="term" value="F:transmembrane transporter activity"/>
    <property type="evidence" value="ECO:0007669"/>
    <property type="project" value="InterPro"/>
</dbReference>
<dbReference type="InterPro" id="IPR001851">
    <property type="entry name" value="ABC_transp_permease"/>
</dbReference>
<dbReference type="AlphaFoldDB" id="A0A2S6N895"/>
<keyword evidence="8" id="KW-1185">Reference proteome</keyword>
<keyword evidence="2" id="KW-1003">Cell membrane</keyword>
<evidence type="ECO:0000256" key="1">
    <source>
        <dbReference type="ARBA" id="ARBA00004651"/>
    </source>
</evidence>
<protein>
    <submittedName>
        <fullName evidence="7">ABC transporter permease</fullName>
    </submittedName>
</protein>
<feature type="transmembrane region" description="Helical" evidence="6">
    <location>
        <begin position="307"/>
        <end position="325"/>
    </location>
</feature>
<reference evidence="7 8" key="1">
    <citation type="journal article" date="2018" name="Arch. Microbiol.">
        <title>New insights into the metabolic potential of the phototrophic purple bacterium Rhodopila globiformis DSM 161(T) from its draft genome sequence and evidence for a vanadium-dependent nitrogenase.</title>
        <authorList>
            <person name="Imhoff J.F."/>
            <person name="Rahn T."/>
            <person name="Kunzel S."/>
            <person name="Neulinger S.C."/>
        </authorList>
    </citation>
    <scope>NUCLEOTIDE SEQUENCE [LARGE SCALE GENOMIC DNA]</scope>
    <source>
        <strain evidence="7 8">DSM 161</strain>
    </source>
</reference>
<dbReference type="CDD" id="cd06579">
    <property type="entry name" value="TM_PBP1_transp_AraH_like"/>
    <property type="match status" value="1"/>
</dbReference>
<keyword evidence="4 6" id="KW-1133">Transmembrane helix</keyword>
<dbReference type="Pfam" id="PF02653">
    <property type="entry name" value="BPD_transp_2"/>
    <property type="match status" value="1"/>
</dbReference>
<name>A0A2S6N895_RHOGL</name>
<evidence type="ECO:0000256" key="5">
    <source>
        <dbReference type="ARBA" id="ARBA00023136"/>
    </source>
</evidence>
<evidence type="ECO:0000256" key="2">
    <source>
        <dbReference type="ARBA" id="ARBA00022475"/>
    </source>
</evidence>
<feature type="transmembrane region" description="Helical" evidence="6">
    <location>
        <begin position="81"/>
        <end position="99"/>
    </location>
</feature>
<feature type="transmembrane region" description="Helical" evidence="6">
    <location>
        <begin position="20"/>
        <end position="41"/>
    </location>
</feature>
<dbReference type="PANTHER" id="PTHR32196:SF72">
    <property type="entry name" value="RIBOSE IMPORT PERMEASE PROTEIN RBSC"/>
    <property type="match status" value="1"/>
</dbReference>
<proteinExistence type="predicted"/>
<organism evidence="7 8">
    <name type="scientific">Rhodopila globiformis</name>
    <name type="common">Rhodopseudomonas globiformis</name>
    <dbReference type="NCBI Taxonomy" id="1071"/>
    <lineage>
        <taxon>Bacteria</taxon>
        <taxon>Pseudomonadati</taxon>
        <taxon>Pseudomonadota</taxon>
        <taxon>Alphaproteobacteria</taxon>
        <taxon>Acetobacterales</taxon>
        <taxon>Acetobacteraceae</taxon>
        <taxon>Rhodopila</taxon>
    </lineage>
</organism>
<gene>
    <name evidence="7" type="ORF">CCS01_18530</name>
</gene>
<sequence length="330" mass="34158">MLSARDTSSANAGRTLLPGIDNAVLVTLGGIVAILLIGSSYLPSFLSPGYLLLQLRIAAFLGIVAAGQMLVILLGEIDLSVPWTMTVAAMTATSLAGMGEPWATLAIPLGLAVGGLVGLFNGIGVAWFRLPSMILTLATNAVLLGLAVIYTGGFAPQTRASELMRQLGKDSSFGGIPNILWVWLAVSVAMVLILRSTPFGRKVYATGNCERAAYLSGISTGGVVTTCFLFSGLASALGGVMLAGRLDQSYQGMGDEYLLPAVAAVVLGGTNILGGRGSYIGTVAGVLMISLLTSMLSVMQMPEASRRIIYGIVIIAMLLVNSRGASGRRR</sequence>
<evidence type="ECO:0000256" key="3">
    <source>
        <dbReference type="ARBA" id="ARBA00022692"/>
    </source>
</evidence>
<feature type="transmembrane region" description="Helical" evidence="6">
    <location>
        <begin position="175"/>
        <end position="194"/>
    </location>
</feature>
<evidence type="ECO:0000313" key="8">
    <source>
        <dbReference type="Proteomes" id="UP000239724"/>
    </source>
</evidence>
<dbReference type="PANTHER" id="PTHR32196">
    <property type="entry name" value="ABC TRANSPORTER PERMEASE PROTEIN YPHD-RELATED-RELATED"/>
    <property type="match status" value="1"/>
</dbReference>
<dbReference type="Proteomes" id="UP000239724">
    <property type="component" value="Unassembled WGS sequence"/>
</dbReference>
<feature type="transmembrane region" description="Helical" evidence="6">
    <location>
        <begin position="214"/>
        <end position="237"/>
    </location>
</feature>
<feature type="transmembrane region" description="Helical" evidence="6">
    <location>
        <begin position="53"/>
        <end position="74"/>
    </location>
</feature>
<evidence type="ECO:0000313" key="7">
    <source>
        <dbReference type="EMBL" id="PPQ30821.1"/>
    </source>
</evidence>
<feature type="transmembrane region" description="Helical" evidence="6">
    <location>
        <begin position="135"/>
        <end position="155"/>
    </location>
</feature>
<keyword evidence="5 6" id="KW-0472">Membrane</keyword>
<feature type="transmembrane region" description="Helical" evidence="6">
    <location>
        <begin position="280"/>
        <end position="301"/>
    </location>
</feature>
<dbReference type="OrthoDB" id="9808136at2"/>
<accession>A0A2S6N895</accession>
<keyword evidence="3 6" id="KW-0812">Transmembrane</keyword>
<evidence type="ECO:0000256" key="6">
    <source>
        <dbReference type="SAM" id="Phobius"/>
    </source>
</evidence>